<proteinExistence type="predicted"/>
<keyword evidence="3" id="KW-0762">Sugar transport</keyword>
<dbReference type="RefSeq" id="WP_075705803.1">
    <property type="nucleotide sequence ID" value="NZ_MJMJ01000001.1"/>
</dbReference>
<evidence type="ECO:0000256" key="6">
    <source>
        <dbReference type="ARBA" id="ARBA00022840"/>
    </source>
</evidence>
<dbReference type="PANTHER" id="PTHR43790">
    <property type="entry name" value="CARBOHYDRATE TRANSPORT ATP-BINDING PROTEIN MG119-RELATED"/>
    <property type="match status" value="1"/>
</dbReference>
<evidence type="ECO:0000256" key="7">
    <source>
        <dbReference type="ARBA" id="ARBA00022967"/>
    </source>
</evidence>
<dbReference type="InterPro" id="IPR017871">
    <property type="entry name" value="ABC_transporter-like_CS"/>
</dbReference>
<reference evidence="10 11" key="1">
    <citation type="submission" date="2016-09" db="EMBL/GenBank/DDBJ databases">
        <title>Genomic Taxonomy of the Vibrionaceae.</title>
        <authorList>
            <person name="Gonzalez-Castillo A."/>
            <person name="Gomez-Gil B."/>
            <person name="Enciso-Ibarra K."/>
        </authorList>
    </citation>
    <scope>NUCLEOTIDE SEQUENCE [LARGE SCALE GENOMIC DNA]</scope>
    <source>
        <strain evidence="10 11">CAIM 703</strain>
    </source>
</reference>
<dbReference type="CDD" id="cd03216">
    <property type="entry name" value="ABC_Carb_Monos_I"/>
    <property type="match status" value="1"/>
</dbReference>
<keyword evidence="8" id="KW-0472">Membrane</keyword>
<dbReference type="InterPro" id="IPR027417">
    <property type="entry name" value="P-loop_NTPase"/>
</dbReference>
<dbReference type="PANTHER" id="PTHR43790:SF1">
    <property type="entry name" value="XYLOSE IMPORT ATP-BINDING PROTEIN XYLG"/>
    <property type="match status" value="1"/>
</dbReference>
<name>A0A1Q9HQN9_9VIBR</name>
<dbReference type="Pfam" id="PF00005">
    <property type="entry name" value="ABC_tran"/>
    <property type="match status" value="2"/>
</dbReference>
<keyword evidence="5" id="KW-0547">Nucleotide-binding</keyword>
<evidence type="ECO:0000256" key="3">
    <source>
        <dbReference type="ARBA" id="ARBA00022597"/>
    </source>
</evidence>
<dbReference type="Proteomes" id="UP000186313">
    <property type="component" value="Unassembled WGS sequence"/>
</dbReference>
<protein>
    <recommendedName>
        <fullName evidence="9">ABC transporter domain-containing protein</fullName>
    </recommendedName>
</protein>
<dbReference type="OrthoDB" id="9776369at2"/>
<gene>
    <name evidence="10" type="ORF">BIY22_01340</name>
</gene>
<keyword evidence="6" id="KW-0067">ATP-binding</keyword>
<keyword evidence="2" id="KW-1003">Cell membrane</keyword>
<evidence type="ECO:0000256" key="4">
    <source>
        <dbReference type="ARBA" id="ARBA00022737"/>
    </source>
</evidence>
<dbReference type="SUPFAM" id="SSF52540">
    <property type="entry name" value="P-loop containing nucleoside triphosphate hydrolases"/>
    <property type="match status" value="2"/>
</dbReference>
<dbReference type="InterPro" id="IPR003439">
    <property type="entry name" value="ABC_transporter-like_ATP-bd"/>
</dbReference>
<sequence>MKGLPLVQVRSVCKSFAGVQALNNVSFDIYRGERLTIMGENGSGKSTIIKLIAGVYGFDSGTIQIGEQVLTKISPKAAIDAGIQVIYQDFSLLPNLTVAENLAFNANLASGRWRMDWAETERIAKQALEKIGISLPLDELAGNLSAADRQLIAIAKALLKNTSLIIMDEPTTALTRREVQTLLGIIDDLKQKGISTIFVSHKLEEVLTVSDRVVVLRNGELILEKPIEELDRSSIVEAMSGIHLVEKNSSSKPKHGKPRLCVRHLCLPPSMLDVSFDLYPGHVLGVTGLLGSGRNELAKALMGIEPAVTGMISIDGEKIHIRNVQDALHHRIALVPEDRLTEGLFIDTSIGLNMMLRVMAGFTDKSGKLDWQTVKEQSQRWVSSLSVKTNNTELPVSSLSGGNQQKVVLAKWLASDPKILILVGPTVGVDVRSKLDIIEMIQGLAEQGVSVIVITDDIPELLQVANEIMVMRRGRSSKLVAIEQVDEAWIVNELSKDGEAA</sequence>
<dbReference type="GO" id="GO:0005524">
    <property type="term" value="F:ATP binding"/>
    <property type="evidence" value="ECO:0007669"/>
    <property type="project" value="UniProtKB-KW"/>
</dbReference>
<evidence type="ECO:0000313" key="11">
    <source>
        <dbReference type="Proteomes" id="UP000186313"/>
    </source>
</evidence>
<keyword evidence="7" id="KW-1278">Translocase</keyword>
<organism evidence="10 11">
    <name type="scientific">Vibrio panuliri</name>
    <dbReference type="NCBI Taxonomy" id="1381081"/>
    <lineage>
        <taxon>Bacteria</taxon>
        <taxon>Pseudomonadati</taxon>
        <taxon>Pseudomonadota</taxon>
        <taxon>Gammaproteobacteria</taxon>
        <taxon>Vibrionales</taxon>
        <taxon>Vibrionaceae</taxon>
        <taxon>Vibrio</taxon>
    </lineage>
</organism>
<evidence type="ECO:0000256" key="1">
    <source>
        <dbReference type="ARBA" id="ARBA00022448"/>
    </source>
</evidence>
<feature type="domain" description="ABC transporter" evidence="9">
    <location>
        <begin position="245"/>
        <end position="498"/>
    </location>
</feature>
<dbReference type="Gene3D" id="3.40.50.300">
    <property type="entry name" value="P-loop containing nucleotide triphosphate hydrolases"/>
    <property type="match status" value="2"/>
</dbReference>
<dbReference type="GO" id="GO:0016887">
    <property type="term" value="F:ATP hydrolysis activity"/>
    <property type="evidence" value="ECO:0007669"/>
    <property type="project" value="InterPro"/>
</dbReference>
<evidence type="ECO:0000259" key="9">
    <source>
        <dbReference type="PROSITE" id="PS50893"/>
    </source>
</evidence>
<feature type="domain" description="ABC transporter" evidence="9">
    <location>
        <begin position="7"/>
        <end position="243"/>
    </location>
</feature>
<dbReference type="CDD" id="cd03215">
    <property type="entry name" value="ABC_Carb_Monos_II"/>
    <property type="match status" value="1"/>
</dbReference>
<evidence type="ECO:0000256" key="2">
    <source>
        <dbReference type="ARBA" id="ARBA00022475"/>
    </source>
</evidence>
<comment type="caution">
    <text evidence="10">The sequence shown here is derived from an EMBL/GenBank/DDBJ whole genome shotgun (WGS) entry which is preliminary data.</text>
</comment>
<dbReference type="PROSITE" id="PS00211">
    <property type="entry name" value="ABC_TRANSPORTER_1"/>
    <property type="match status" value="1"/>
</dbReference>
<dbReference type="AlphaFoldDB" id="A0A1Q9HQN9"/>
<accession>A0A1Q9HQN9</accession>
<dbReference type="InterPro" id="IPR003593">
    <property type="entry name" value="AAA+_ATPase"/>
</dbReference>
<dbReference type="InterPro" id="IPR050107">
    <property type="entry name" value="ABC_carbohydrate_import_ATPase"/>
</dbReference>
<evidence type="ECO:0000256" key="5">
    <source>
        <dbReference type="ARBA" id="ARBA00022741"/>
    </source>
</evidence>
<keyword evidence="1" id="KW-0813">Transport</keyword>
<dbReference type="SMART" id="SM00382">
    <property type="entry name" value="AAA"/>
    <property type="match status" value="2"/>
</dbReference>
<evidence type="ECO:0000313" key="10">
    <source>
        <dbReference type="EMBL" id="OLQ93163.1"/>
    </source>
</evidence>
<evidence type="ECO:0000256" key="8">
    <source>
        <dbReference type="ARBA" id="ARBA00023136"/>
    </source>
</evidence>
<dbReference type="STRING" id="1381081.BIY22_01340"/>
<dbReference type="PROSITE" id="PS50893">
    <property type="entry name" value="ABC_TRANSPORTER_2"/>
    <property type="match status" value="2"/>
</dbReference>
<keyword evidence="4" id="KW-0677">Repeat</keyword>
<dbReference type="EMBL" id="MJMJ01000001">
    <property type="protein sequence ID" value="OLQ93163.1"/>
    <property type="molecule type" value="Genomic_DNA"/>
</dbReference>